<accession>S0KUA3</accession>
<evidence type="ECO:0000313" key="3">
    <source>
        <dbReference type="Proteomes" id="UP000014113"/>
    </source>
</evidence>
<dbReference type="OrthoDB" id="2194966at2"/>
<dbReference type="Proteomes" id="UP000014113">
    <property type="component" value="Unassembled WGS sequence"/>
</dbReference>
<keyword evidence="1" id="KW-1133">Transmembrane helix</keyword>
<keyword evidence="1" id="KW-0812">Transmembrane</keyword>
<proteinExistence type="predicted"/>
<protein>
    <submittedName>
        <fullName evidence="2">Uncharacterized protein</fullName>
    </submittedName>
</protein>
<gene>
    <name evidence="2" type="ORF">I568_00563</name>
</gene>
<comment type="caution">
    <text evidence="2">The sequence shown here is derived from an EMBL/GenBank/DDBJ whole genome shotgun (WGS) entry which is preliminary data.</text>
</comment>
<dbReference type="eggNOG" id="ENOG50339SH">
    <property type="taxonomic scope" value="Bacteria"/>
</dbReference>
<organism evidence="2 3">
    <name type="scientific">Enterococcus columbae DSM 7374 = ATCC 51263</name>
    <dbReference type="NCBI Taxonomy" id="1121865"/>
    <lineage>
        <taxon>Bacteria</taxon>
        <taxon>Bacillati</taxon>
        <taxon>Bacillota</taxon>
        <taxon>Bacilli</taxon>
        <taxon>Lactobacillales</taxon>
        <taxon>Enterococcaceae</taxon>
        <taxon>Enterococcus</taxon>
    </lineage>
</organism>
<dbReference type="EMBL" id="ASWJ01000003">
    <property type="protein sequence ID" value="EOW87519.1"/>
    <property type="molecule type" value="Genomic_DNA"/>
</dbReference>
<sequence length="339" mass="39765">MIRVKILSGNVSALPEESMSYPAFDEWTKQLTDNQSITYQIKKGKKILYEGIYRGVGQIGAHYTLIDKLEQAIENQAISPRKGRRFLKQLDRSFFDELKRLNHAKKNKFSWQKNIIHLKKSYCISALCFVVVFLIGYASYFVINRNANEGKPSYQELLKKNAYLQAASLYPDKLEQIEWLISENQDVENLKKLQKKYPTIQGDFDLAFYQKNWQKVISFRSIELDTSRQIKLAFAYIRLDRMEEAEIVAKHLSSKSLNKEIQKGWVRRAIYQLQNGQIQQAEQIQAKVNDAALHEWINAAKICQEMINYYEEKKDNTNMNLWKQQLAAIGKEYLHEMDK</sequence>
<name>S0KUA3_9ENTE</name>
<keyword evidence="1" id="KW-0472">Membrane</keyword>
<dbReference type="PATRIC" id="fig|1121865.3.peg.631"/>
<dbReference type="AlphaFoldDB" id="S0KUA3"/>
<dbReference type="STRING" id="1121865.OMW_00641"/>
<evidence type="ECO:0000313" key="2">
    <source>
        <dbReference type="EMBL" id="EOW87519.1"/>
    </source>
</evidence>
<keyword evidence="3" id="KW-1185">Reference proteome</keyword>
<reference evidence="2 3" key="1">
    <citation type="submission" date="2013-03" db="EMBL/GenBank/DDBJ databases">
        <title>The Genome Sequence of Enterococcus columbae ATCC_51263 (PacBio/Illumina hybrid assembly).</title>
        <authorList>
            <consortium name="The Broad Institute Genomics Platform"/>
            <consortium name="The Broad Institute Genome Sequencing Center for Infectious Disease"/>
            <person name="Earl A."/>
            <person name="Russ C."/>
            <person name="Gilmore M."/>
            <person name="Surin D."/>
            <person name="Walker B."/>
            <person name="Young S."/>
            <person name="Zeng Q."/>
            <person name="Gargeya S."/>
            <person name="Fitzgerald M."/>
            <person name="Haas B."/>
            <person name="Abouelleil A."/>
            <person name="Allen A.W."/>
            <person name="Alvarado L."/>
            <person name="Arachchi H.M."/>
            <person name="Berlin A.M."/>
            <person name="Chapman S.B."/>
            <person name="Gainer-Dewar J."/>
            <person name="Goldberg J."/>
            <person name="Griggs A."/>
            <person name="Gujja S."/>
            <person name="Hansen M."/>
            <person name="Howarth C."/>
            <person name="Imamovic A."/>
            <person name="Ireland A."/>
            <person name="Larimer J."/>
            <person name="McCowan C."/>
            <person name="Murphy C."/>
            <person name="Pearson M."/>
            <person name="Poon T.W."/>
            <person name="Priest M."/>
            <person name="Roberts A."/>
            <person name="Saif S."/>
            <person name="Shea T."/>
            <person name="Sisk P."/>
            <person name="Sykes S."/>
            <person name="Wortman J."/>
            <person name="Nusbaum C."/>
            <person name="Birren B."/>
        </authorList>
    </citation>
    <scope>NUCLEOTIDE SEQUENCE [LARGE SCALE GENOMIC DNA]</scope>
    <source>
        <strain evidence="2 3">ATCC 51263</strain>
    </source>
</reference>
<feature type="transmembrane region" description="Helical" evidence="1">
    <location>
        <begin position="122"/>
        <end position="143"/>
    </location>
</feature>
<evidence type="ECO:0000256" key="1">
    <source>
        <dbReference type="SAM" id="Phobius"/>
    </source>
</evidence>
<dbReference type="RefSeq" id="WP_016182804.1">
    <property type="nucleotide sequence ID" value="NZ_JXKI01000006.1"/>
</dbReference>